<reference evidence="6 7" key="1">
    <citation type="submission" date="2023-11" db="EMBL/GenBank/DDBJ databases">
        <authorList>
            <person name="Hedman E."/>
            <person name="Englund M."/>
            <person name="Stromberg M."/>
            <person name="Nyberg Akerstrom W."/>
            <person name="Nylinder S."/>
            <person name="Jareborg N."/>
            <person name="Kallberg Y."/>
            <person name="Kronander E."/>
        </authorList>
    </citation>
    <scope>NUCLEOTIDE SEQUENCE [LARGE SCALE GENOMIC DNA]</scope>
</reference>
<organism evidence="6 7">
    <name type="scientific">Parnassius mnemosyne</name>
    <name type="common">clouded apollo</name>
    <dbReference type="NCBI Taxonomy" id="213953"/>
    <lineage>
        <taxon>Eukaryota</taxon>
        <taxon>Metazoa</taxon>
        <taxon>Ecdysozoa</taxon>
        <taxon>Arthropoda</taxon>
        <taxon>Hexapoda</taxon>
        <taxon>Insecta</taxon>
        <taxon>Pterygota</taxon>
        <taxon>Neoptera</taxon>
        <taxon>Endopterygota</taxon>
        <taxon>Lepidoptera</taxon>
        <taxon>Glossata</taxon>
        <taxon>Ditrysia</taxon>
        <taxon>Papilionoidea</taxon>
        <taxon>Papilionidae</taxon>
        <taxon>Parnassiinae</taxon>
        <taxon>Parnassini</taxon>
        <taxon>Parnassius</taxon>
        <taxon>Driopa</taxon>
    </lineage>
</organism>
<keyword evidence="1" id="KW-0479">Metal-binding</keyword>
<dbReference type="GO" id="GO:0008270">
    <property type="term" value="F:zinc ion binding"/>
    <property type="evidence" value="ECO:0007669"/>
    <property type="project" value="UniProtKB-KW"/>
</dbReference>
<evidence type="ECO:0000256" key="1">
    <source>
        <dbReference type="ARBA" id="ARBA00022723"/>
    </source>
</evidence>
<evidence type="ECO:0000256" key="3">
    <source>
        <dbReference type="ARBA" id="ARBA00022833"/>
    </source>
</evidence>
<keyword evidence="7" id="KW-1185">Reference proteome</keyword>
<proteinExistence type="predicted"/>
<dbReference type="Proteomes" id="UP001314205">
    <property type="component" value="Unassembled WGS sequence"/>
</dbReference>
<dbReference type="SUPFAM" id="SSF82199">
    <property type="entry name" value="SET domain"/>
    <property type="match status" value="1"/>
</dbReference>
<keyword evidence="3" id="KW-0862">Zinc</keyword>
<dbReference type="Pfam" id="PF01753">
    <property type="entry name" value="zf-MYND"/>
    <property type="match status" value="1"/>
</dbReference>
<dbReference type="PROSITE" id="PS01360">
    <property type="entry name" value="ZF_MYND_1"/>
    <property type="match status" value="1"/>
</dbReference>
<accession>A0AAV1KW92</accession>
<dbReference type="InterPro" id="IPR046341">
    <property type="entry name" value="SET_dom_sf"/>
</dbReference>
<gene>
    <name evidence="6" type="ORF">PARMNEM_LOCUS8159</name>
</gene>
<dbReference type="PANTHER" id="PTHR46455">
    <property type="entry name" value="SET AND MYND DOMAIN CONTAINING, ARTHROPOD-SPECIFIC, MEMBER 4, ISOFORM A"/>
    <property type="match status" value="1"/>
</dbReference>
<dbReference type="AlphaFoldDB" id="A0AAV1KW92"/>
<dbReference type="PROSITE" id="PS50865">
    <property type="entry name" value="ZF_MYND_2"/>
    <property type="match status" value="1"/>
</dbReference>
<name>A0AAV1KW92_9NEOP</name>
<evidence type="ECO:0000313" key="7">
    <source>
        <dbReference type="Proteomes" id="UP001314205"/>
    </source>
</evidence>
<evidence type="ECO:0000256" key="2">
    <source>
        <dbReference type="ARBA" id="ARBA00022771"/>
    </source>
</evidence>
<dbReference type="EMBL" id="CAVLGL010000081">
    <property type="protein sequence ID" value="CAK1587316.1"/>
    <property type="molecule type" value="Genomic_DNA"/>
</dbReference>
<keyword evidence="2 4" id="KW-0863">Zinc-finger</keyword>
<dbReference type="InterPro" id="IPR002893">
    <property type="entry name" value="Znf_MYND"/>
</dbReference>
<dbReference type="InterPro" id="IPR053010">
    <property type="entry name" value="SET_SmydA-8"/>
</dbReference>
<dbReference type="SUPFAM" id="SSF144232">
    <property type="entry name" value="HIT/MYND zinc finger-like"/>
    <property type="match status" value="1"/>
</dbReference>
<evidence type="ECO:0000313" key="6">
    <source>
        <dbReference type="EMBL" id="CAK1587316.1"/>
    </source>
</evidence>
<dbReference type="Gene3D" id="6.10.140.2220">
    <property type="match status" value="1"/>
</dbReference>
<comment type="caution">
    <text evidence="6">The sequence shown here is derived from an EMBL/GenBank/DDBJ whole genome shotgun (WGS) entry which is preliminary data.</text>
</comment>
<evidence type="ECO:0000256" key="4">
    <source>
        <dbReference type="PROSITE-ProRule" id="PRU00134"/>
    </source>
</evidence>
<dbReference type="PANTHER" id="PTHR46455:SF4">
    <property type="entry name" value="GH11294P"/>
    <property type="match status" value="1"/>
</dbReference>
<protein>
    <recommendedName>
        <fullName evidence="5">MYND-type domain-containing protein</fullName>
    </recommendedName>
</protein>
<feature type="domain" description="MYND-type" evidence="5">
    <location>
        <begin position="7"/>
        <end position="43"/>
    </location>
</feature>
<evidence type="ECO:0000259" key="5">
    <source>
        <dbReference type="PROSITE" id="PS50865"/>
    </source>
</evidence>
<sequence length="160" mass="18008">MGEQTKCVICSSPAVQKCSGCQNVHYCSREHQKQDWKLHKYRCIPAKVKQDPKLGRYLEATRDIKSGDIIMKEAPLITGPAQVTPPVCLGCYTLLEEGKTVSCSDCGWPFCSEACTRNEAHKPECHFTQKRGEKVSISTFGVPHPNYQCITVLRCLYQRP</sequence>